<dbReference type="EMBL" id="KQ474077">
    <property type="protein sequence ID" value="KPV75871.1"/>
    <property type="molecule type" value="Genomic_DNA"/>
</dbReference>
<dbReference type="GeneID" id="28977008"/>
<feature type="region of interest" description="Disordered" evidence="1">
    <location>
        <begin position="162"/>
        <end position="198"/>
    </location>
</feature>
<evidence type="ECO:0000313" key="2">
    <source>
        <dbReference type="EMBL" id="KPV75871.1"/>
    </source>
</evidence>
<keyword evidence="3" id="KW-1185">Reference proteome</keyword>
<reference evidence="2 3" key="1">
    <citation type="journal article" date="2015" name="Front. Microbiol.">
        <title>Genome sequence of the plant growth promoting endophytic yeast Rhodotorula graminis WP1.</title>
        <authorList>
            <person name="Firrincieli A."/>
            <person name="Otillar R."/>
            <person name="Salamov A."/>
            <person name="Schmutz J."/>
            <person name="Khan Z."/>
            <person name="Redman R.S."/>
            <person name="Fleck N.D."/>
            <person name="Lindquist E."/>
            <person name="Grigoriev I.V."/>
            <person name="Doty S.L."/>
        </authorList>
    </citation>
    <scope>NUCLEOTIDE SEQUENCE [LARGE SCALE GENOMIC DNA]</scope>
    <source>
        <strain evidence="2 3">WP1</strain>
    </source>
</reference>
<evidence type="ECO:0000256" key="1">
    <source>
        <dbReference type="SAM" id="MobiDB-lite"/>
    </source>
</evidence>
<gene>
    <name evidence="2" type="ORF">RHOBADRAFT_52887</name>
</gene>
<protein>
    <submittedName>
        <fullName evidence="2">Uncharacterized protein</fullName>
    </submittedName>
</protein>
<dbReference type="RefSeq" id="XP_018271920.1">
    <property type="nucleotide sequence ID" value="XM_018416560.1"/>
</dbReference>
<dbReference type="AlphaFoldDB" id="A0A194S8Z1"/>
<accession>A0A194S8Z1</accession>
<feature type="compositionally biased region" description="Basic and acidic residues" evidence="1">
    <location>
        <begin position="167"/>
        <end position="176"/>
    </location>
</feature>
<evidence type="ECO:0000313" key="3">
    <source>
        <dbReference type="Proteomes" id="UP000053890"/>
    </source>
</evidence>
<dbReference type="OrthoDB" id="3360715at2759"/>
<dbReference type="Proteomes" id="UP000053890">
    <property type="component" value="Unassembled WGS sequence"/>
</dbReference>
<sequence>MSTQLSDEQIIAAFHVFCRDALAQARAEGLLDDGDLEQADVDVQVAGPALALFFAALGARGSPPSISSPDAAFSLTTDNCPDTFRNAFSLWQRTVEPVQGFSSTARHDLALLLCEKEVKSSPLRLDVARIAADLKGIALEILQRRSFQMRFRHDLQAALDTSIRPRTSTDSDRPHAAYEPPPMYYEGEPTPDTKRAHAHLAQHDAPEANADAAADGEGLALIRETLYAALGDVMVETPAILSMLARGADYAPQAFFASTALAILDVALTRVDEHGVRPVHMGHGSPTRIGLRDTPPYLRPLLGGLVELSQASRALQDEDDARAVREATEGVEQLTPPRLDQLRERLVQGVGATEEEDVQVQAIANGVNQLALGMSSLPAFRERQAQALQVLVAITAM</sequence>
<dbReference type="OMA" id="ALRCTTN"/>
<proteinExistence type="predicted"/>
<dbReference type="STRING" id="578459.A0A194S8Z1"/>
<name>A0A194S8Z1_RHOGW</name>
<organism evidence="2 3">
    <name type="scientific">Rhodotorula graminis (strain WP1)</name>
    <dbReference type="NCBI Taxonomy" id="578459"/>
    <lineage>
        <taxon>Eukaryota</taxon>
        <taxon>Fungi</taxon>
        <taxon>Dikarya</taxon>
        <taxon>Basidiomycota</taxon>
        <taxon>Pucciniomycotina</taxon>
        <taxon>Microbotryomycetes</taxon>
        <taxon>Sporidiobolales</taxon>
        <taxon>Sporidiobolaceae</taxon>
        <taxon>Rhodotorula</taxon>
    </lineage>
</organism>